<dbReference type="AlphaFoldDB" id="A0A8D8VCS5"/>
<evidence type="ECO:0000313" key="5">
    <source>
        <dbReference type="EMBL" id="CAG6722078.1"/>
    </source>
</evidence>
<feature type="compositionally biased region" description="Low complexity" evidence="4">
    <location>
        <begin position="249"/>
        <end position="261"/>
    </location>
</feature>
<protein>
    <submittedName>
        <fullName evidence="5">Tubulin polyglutamylase TTLL4</fullName>
    </submittedName>
</protein>
<dbReference type="GO" id="GO:0005524">
    <property type="term" value="F:ATP binding"/>
    <property type="evidence" value="ECO:0007669"/>
    <property type="project" value="UniProtKB-KW"/>
</dbReference>
<dbReference type="EMBL" id="HBUF01363171">
    <property type="protein sequence ID" value="CAG6722078.1"/>
    <property type="molecule type" value="Transcribed_RNA"/>
</dbReference>
<reference evidence="5" key="1">
    <citation type="submission" date="2021-05" db="EMBL/GenBank/DDBJ databases">
        <authorList>
            <person name="Alioto T."/>
            <person name="Alioto T."/>
            <person name="Gomez Garrido J."/>
        </authorList>
    </citation>
    <scope>NUCLEOTIDE SEQUENCE</scope>
</reference>
<keyword evidence="2" id="KW-0547">Nucleotide-binding</keyword>
<dbReference type="PANTHER" id="PTHR12241">
    <property type="entry name" value="TUBULIN POLYGLUTAMYLASE"/>
    <property type="match status" value="1"/>
</dbReference>
<feature type="region of interest" description="Disordered" evidence="4">
    <location>
        <begin position="224"/>
        <end position="327"/>
    </location>
</feature>
<feature type="compositionally biased region" description="Low complexity" evidence="4">
    <location>
        <begin position="889"/>
        <end position="899"/>
    </location>
</feature>
<dbReference type="EMBL" id="HBUF01179536">
    <property type="protein sequence ID" value="CAG6654917.1"/>
    <property type="molecule type" value="Transcribed_RNA"/>
</dbReference>
<dbReference type="GO" id="GO:0036064">
    <property type="term" value="C:ciliary basal body"/>
    <property type="evidence" value="ECO:0007669"/>
    <property type="project" value="TreeGrafter"/>
</dbReference>
<dbReference type="SUPFAM" id="SSF56059">
    <property type="entry name" value="Glutathione synthetase ATP-binding domain-like"/>
    <property type="match status" value="1"/>
</dbReference>
<dbReference type="PANTHER" id="PTHR12241:SF162">
    <property type="entry name" value="TUBULIN MONOGLUTAMYLASE TTLL4"/>
    <property type="match status" value="1"/>
</dbReference>
<keyword evidence="1" id="KW-0436">Ligase</keyword>
<feature type="region of interest" description="Disordered" evidence="4">
    <location>
        <begin position="881"/>
        <end position="909"/>
    </location>
</feature>
<feature type="compositionally biased region" description="Basic residues" evidence="4">
    <location>
        <begin position="937"/>
        <end position="948"/>
    </location>
</feature>
<dbReference type="Pfam" id="PF03133">
    <property type="entry name" value="TTL"/>
    <property type="match status" value="1"/>
</dbReference>
<accession>A0A8D8VCS5</accession>
<dbReference type="InterPro" id="IPR004344">
    <property type="entry name" value="TTL/TTLL_fam"/>
</dbReference>
<dbReference type="GO" id="GO:0015631">
    <property type="term" value="F:tubulin binding"/>
    <property type="evidence" value="ECO:0007669"/>
    <property type="project" value="TreeGrafter"/>
</dbReference>
<dbReference type="PROSITE" id="PS51221">
    <property type="entry name" value="TTL"/>
    <property type="match status" value="1"/>
</dbReference>
<dbReference type="GO" id="GO:0070740">
    <property type="term" value="F:tubulin-glutamic acid ligase activity"/>
    <property type="evidence" value="ECO:0007669"/>
    <property type="project" value="TreeGrafter"/>
</dbReference>
<name>A0A8D8VCS5_9HEMI</name>
<organism evidence="5">
    <name type="scientific">Cacopsylla melanoneura</name>
    <dbReference type="NCBI Taxonomy" id="428564"/>
    <lineage>
        <taxon>Eukaryota</taxon>
        <taxon>Metazoa</taxon>
        <taxon>Ecdysozoa</taxon>
        <taxon>Arthropoda</taxon>
        <taxon>Hexapoda</taxon>
        <taxon>Insecta</taxon>
        <taxon>Pterygota</taxon>
        <taxon>Neoptera</taxon>
        <taxon>Paraneoptera</taxon>
        <taxon>Hemiptera</taxon>
        <taxon>Sternorrhyncha</taxon>
        <taxon>Psylloidea</taxon>
        <taxon>Psyllidae</taxon>
        <taxon>Psyllinae</taxon>
        <taxon>Cacopsylla</taxon>
    </lineage>
</organism>
<sequence length="948" mass="108017">MTSFEVAYHRSRNFGPLSSTPYCMDSLGYEIPCAKCDRMIATFTRKRSKSECCADSSRWKASPMSEPRMLRSSNRPLFTNSNTIYKTEVHKASKLCERCDDSKSAYSVEMEELRRQLRQVGRNHYNPRSEAVRNSITSRDFNMREIPMSGHHDSTRSTVRQLRPRRFVLPKSPPTPKSCDLPDVNKISNGTVSHNANSVLVYNVHASQSSPFDTELENTRVLRNTTKYYPSNTPGPVDRKFQDKHHYSPPHSHSSSDDLPYLPSPSPSTTPSPLVSEKRSRTGRKPVTAVPPLKLKCKSEGVARKGLTNNKPVQDEEMEEPSPPSAAMEIEPVTTSTLPLETKLFGKIIYSPSDDHPGLRMSLFTNVSPYIRFSSHDDQVRVFPTPVAKYLKWKLSPITPVVVKKTILNTGFRLVRSESSSQLPPTTPSSQSSEWCGTWGKHMKSLSFRTLKESQKINHFPGTFQIGRKDRLWKNLLKCMMKYGEKEFGFSPRTYVLPGDDKLLRATWERNCGNIKWIVKPPASARGVGIKVVHKWSQIPRKVPLVVQKYLDDPYLINDTKFDLRLYVLVTSFNPLRIYLYDNGLVRFASVKYNSNSETLQDRYMHLTNYSINKLSSSYTQNEDAEACQGHKWTLKSLWSYMETERGVDVTALQDSIMDVVIKTMICGEHSISQLTRANQQSRYCSYELFGIDILLDSKLKPWLLEVNISPSLHSSSPLDLAVKGPMVQDLFNIVGFQLPAKIPPQCTKAFGLDPTKSMVYDKRLYTPLLSNEEREKHVSFIQNNEREEYLSSILENLTPDDVRHLVVYEDEVTQLGSFIKVFPTTTSHKYFQYFEGSRYYNMLFDAWETAYHADRLKGIRILEDQCIQGVHLDISHVISKPTQTSPIPQSEEPSPTAETEPDVVRSSSNISLTCAASLCRNKSARPRPLRSYVTRRTSRHATKQSAS</sequence>
<dbReference type="EMBL" id="HBUF01550638">
    <property type="protein sequence ID" value="CAG6758828.1"/>
    <property type="molecule type" value="Transcribed_RNA"/>
</dbReference>
<evidence type="ECO:0000256" key="3">
    <source>
        <dbReference type="ARBA" id="ARBA00022840"/>
    </source>
</evidence>
<feature type="region of interest" description="Disordered" evidence="4">
    <location>
        <begin position="926"/>
        <end position="948"/>
    </location>
</feature>
<dbReference type="EMBL" id="HBUF01179534">
    <property type="protein sequence ID" value="CAG6654913.1"/>
    <property type="molecule type" value="Transcribed_RNA"/>
</dbReference>
<keyword evidence="3" id="KW-0067">ATP-binding</keyword>
<evidence type="ECO:0000256" key="1">
    <source>
        <dbReference type="ARBA" id="ARBA00022598"/>
    </source>
</evidence>
<feature type="region of interest" description="Disordered" evidence="4">
    <location>
        <begin position="145"/>
        <end position="184"/>
    </location>
</feature>
<proteinExistence type="predicted"/>
<evidence type="ECO:0000256" key="2">
    <source>
        <dbReference type="ARBA" id="ARBA00022741"/>
    </source>
</evidence>
<dbReference type="GO" id="GO:0000226">
    <property type="term" value="P:microtubule cytoskeleton organization"/>
    <property type="evidence" value="ECO:0007669"/>
    <property type="project" value="TreeGrafter"/>
</dbReference>
<dbReference type="Gene3D" id="3.30.470.20">
    <property type="entry name" value="ATP-grasp fold, B domain"/>
    <property type="match status" value="1"/>
</dbReference>
<feature type="compositionally biased region" description="Basic and acidic residues" evidence="4">
    <location>
        <begin position="237"/>
        <end position="246"/>
    </location>
</feature>
<evidence type="ECO:0000256" key="4">
    <source>
        <dbReference type="SAM" id="MobiDB-lite"/>
    </source>
</evidence>
<feature type="compositionally biased region" description="Polar residues" evidence="4">
    <location>
        <begin position="224"/>
        <end position="234"/>
    </location>
</feature>